<dbReference type="AlphaFoldDB" id="B0R992"/>
<proteinExistence type="predicted"/>
<geneLocation type="plasmid" evidence="2 3">
    <name>PHS2</name>
</geneLocation>
<name>B0R992_HALS3</name>
<feature type="region of interest" description="Disordered" evidence="1">
    <location>
        <begin position="83"/>
        <end position="104"/>
    </location>
</feature>
<dbReference type="RefSeq" id="WP_012289788.1">
    <property type="nucleotide sequence ID" value="NC_010369.1"/>
</dbReference>
<dbReference type="KEGG" id="hsl:OE_6309F"/>
<dbReference type="EnsemblBacteria" id="CAP15397">
    <property type="protein sequence ID" value="CAP15397"/>
    <property type="gene ID" value="OE_6309F"/>
</dbReference>
<feature type="compositionally biased region" description="Basic and acidic residues" evidence="1">
    <location>
        <begin position="92"/>
        <end position="103"/>
    </location>
</feature>
<gene>
    <name evidence="2" type="ordered locus">OE_6309F</name>
</gene>
<accession>B0R992</accession>
<keyword evidence="2" id="KW-0614">Plasmid</keyword>
<reference evidence="2 3" key="1">
    <citation type="journal article" date="2008" name="Genomics">
        <title>Evolution in the laboratory: the genome of Halobacterium salinarum strain R1 compared to that of strain NRC-1.</title>
        <authorList>
            <person name="Pfeiffer F."/>
            <person name="Schuster S.C."/>
            <person name="Broicher A."/>
            <person name="Falb M."/>
            <person name="Palm P."/>
            <person name="Rodewald K."/>
            <person name="Ruepp A."/>
            <person name="Soppa J."/>
            <person name="Tittor J."/>
            <person name="Oesterhelt D."/>
        </authorList>
    </citation>
    <scope>NUCLEOTIDE SEQUENCE [LARGE SCALE GENOMIC DNA]</scope>
    <source>
        <strain evidence="3">ATCC 29341 / DSM 671 / R1</strain>
        <plasmid evidence="3">Plasmid PHS2</plasmid>
    </source>
</reference>
<protein>
    <submittedName>
        <fullName evidence="2">Uncharacterized protein</fullName>
    </submittedName>
</protein>
<sequence length="226" mass="24148">MQSRSFLGTLGRARRVVSDARDARATDADGASWEAVGKAHNAVCDLVELCTAGLPLPPLDHSPPAEADDAVADVLDDRYREFPGEPICTDGGTDRDSPERTESESAELYAADRRIETVDGGCVVPLARAGPAAANWYVLCDVLPDYAAAVATGCRTLAERQRLGGAGIVGDEWEATADLLGALVDVLDYHTSVARWAYVPNRRTVVAAEDAAAFADQITEETRNFR</sequence>
<dbReference type="GeneID" id="5955184"/>
<evidence type="ECO:0000313" key="3">
    <source>
        <dbReference type="Proteomes" id="UP000001321"/>
    </source>
</evidence>
<dbReference type="EMBL" id="AM774417">
    <property type="protein sequence ID" value="CAP15397.1"/>
    <property type="molecule type" value="Genomic_DNA"/>
</dbReference>
<evidence type="ECO:0000313" key="2">
    <source>
        <dbReference type="EMBL" id="CAP15397.1"/>
    </source>
</evidence>
<dbReference type="HOGENOM" id="CLU_1222499_0_0_2"/>
<evidence type="ECO:0000256" key="1">
    <source>
        <dbReference type="SAM" id="MobiDB-lite"/>
    </source>
</evidence>
<organism evidence="2 3">
    <name type="scientific">Halobacterium salinarum (strain ATCC 29341 / DSM 671 / R1)</name>
    <dbReference type="NCBI Taxonomy" id="478009"/>
    <lineage>
        <taxon>Archaea</taxon>
        <taxon>Methanobacteriati</taxon>
        <taxon>Methanobacteriota</taxon>
        <taxon>Stenosarchaea group</taxon>
        <taxon>Halobacteria</taxon>
        <taxon>Halobacteriales</taxon>
        <taxon>Halobacteriaceae</taxon>
        <taxon>Halobacterium</taxon>
        <taxon>Halobacterium salinarum NRC-34001</taxon>
    </lineage>
</organism>
<dbReference type="Proteomes" id="UP000001321">
    <property type="component" value="Plasmid PHS2"/>
</dbReference>